<comment type="caution">
    <text evidence="1">The sequence shown here is derived from an EMBL/GenBank/DDBJ whole genome shotgun (WGS) entry which is preliminary data.</text>
</comment>
<dbReference type="AlphaFoldDB" id="A0A6A4SX75"/>
<name>A0A6A4SX75_SCOMX</name>
<accession>A0A6A4SX75</accession>
<evidence type="ECO:0000313" key="2">
    <source>
        <dbReference type="Proteomes" id="UP000438429"/>
    </source>
</evidence>
<sequence>MAMMRADFFFYFPFGSGMERRFDCAWKHHRSDAGMRGNLSERDLERVADRPVCDYCARARLTSMKNEICNVEMWP</sequence>
<reference evidence="1 2" key="1">
    <citation type="submission" date="2019-06" db="EMBL/GenBank/DDBJ databases">
        <title>Draft genomes of female and male turbot (Scophthalmus maximus).</title>
        <authorList>
            <person name="Xu H."/>
            <person name="Xu X.-W."/>
            <person name="Shao C."/>
            <person name="Chen S."/>
        </authorList>
    </citation>
    <scope>NUCLEOTIDE SEQUENCE [LARGE SCALE GENOMIC DNA]</scope>
    <source>
        <strain evidence="1">Ysfricsl-2016a</strain>
        <tissue evidence="1">Blood</tissue>
    </source>
</reference>
<protein>
    <submittedName>
        <fullName evidence="1">Uncharacterized protein</fullName>
    </submittedName>
</protein>
<dbReference type="Proteomes" id="UP000438429">
    <property type="component" value="Unassembled WGS sequence"/>
</dbReference>
<proteinExistence type="predicted"/>
<organism evidence="1 2">
    <name type="scientific">Scophthalmus maximus</name>
    <name type="common">Turbot</name>
    <name type="synonym">Psetta maxima</name>
    <dbReference type="NCBI Taxonomy" id="52904"/>
    <lineage>
        <taxon>Eukaryota</taxon>
        <taxon>Metazoa</taxon>
        <taxon>Chordata</taxon>
        <taxon>Craniata</taxon>
        <taxon>Vertebrata</taxon>
        <taxon>Euteleostomi</taxon>
        <taxon>Actinopterygii</taxon>
        <taxon>Neopterygii</taxon>
        <taxon>Teleostei</taxon>
        <taxon>Neoteleostei</taxon>
        <taxon>Acanthomorphata</taxon>
        <taxon>Carangaria</taxon>
        <taxon>Pleuronectiformes</taxon>
        <taxon>Pleuronectoidei</taxon>
        <taxon>Scophthalmidae</taxon>
        <taxon>Scophthalmus</taxon>
    </lineage>
</organism>
<gene>
    <name evidence="1" type="ORF">F2P81_008651</name>
</gene>
<evidence type="ECO:0000313" key="1">
    <source>
        <dbReference type="EMBL" id="KAF0038167.1"/>
    </source>
</evidence>
<dbReference type="EMBL" id="VEVO01000008">
    <property type="protein sequence ID" value="KAF0038167.1"/>
    <property type="molecule type" value="Genomic_DNA"/>
</dbReference>